<evidence type="ECO:0000313" key="2">
    <source>
        <dbReference type="EMBL" id="CAI2374032.1"/>
    </source>
</evidence>
<dbReference type="Proteomes" id="UP001295684">
    <property type="component" value="Unassembled WGS sequence"/>
</dbReference>
<comment type="caution">
    <text evidence="2">The sequence shown here is derived from an EMBL/GenBank/DDBJ whole genome shotgun (WGS) entry which is preliminary data.</text>
</comment>
<proteinExistence type="predicted"/>
<protein>
    <submittedName>
        <fullName evidence="2">Uncharacterized protein</fullName>
    </submittedName>
</protein>
<keyword evidence="1" id="KW-0812">Transmembrane</keyword>
<evidence type="ECO:0000313" key="3">
    <source>
        <dbReference type="Proteomes" id="UP001295684"/>
    </source>
</evidence>
<organism evidence="2 3">
    <name type="scientific">Euplotes crassus</name>
    <dbReference type="NCBI Taxonomy" id="5936"/>
    <lineage>
        <taxon>Eukaryota</taxon>
        <taxon>Sar</taxon>
        <taxon>Alveolata</taxon>
        <taxon>Ciliophora</taxon>
        <taxon>Intramacronucleata</taxon>
        <taxon>Spirotrichea</taxon>
        <taxon>Hypotrichia</taxon>
        <taxon>Euplotida</taxon>
        <taxon>Euplotidae</taxon>
        <taxon>Moneuplotes</taxon>
    </lineage>
</organism>
<dbReference type="AlphaFoldDB" id="A0AAD2CYI3"/>
<evidence type="ECO:0000256" key="1">
    <source>
        <dbReference type="SAM" id="Phobius"/>
    </source>
</evidence>
<reference evidence="2" key="1">
    <citation type="submission" date="2023-07" db="EMBL/GenBank/DDBJ databases">
        <authorList>
            <consortium name="AG Swart"/>
            <person name="Singh M."/>
            <person name="Singh A."/>
            <person name="Seah K."/>
            <person name="Emmerich C."/>
        </authorList>
    </citation>
    <scope>NUCLEOTIDE SEQUENCE</scope>
    <source>
        <strain evidence="2">DP1</strain>
    </source>
</reference>
<accession>A0AAD2CYI3</accession>
<keyword evidence="1" id="KW-1133">Transmembrane helix</keyword>
<dbReference type="EMBL" id="CAMPGE010015407">
    <property type="protein sequence ID" value="CAI2374032.1"/>
    <property type="molecule type" value="Genomic_DNA"/>
</dbReference>
<feature type="transmembrane region" description="Helical" evidence="1">
    <location>
        <begin position="20"/>
        <end position="37"/>
    </location>
</feature>
<sequence length="43" mass="4886">MVSEVYIGGKQTRTQLPEGILLSWNLGSFVIILWVYGPELDFD</sequence>
<keyword evidence="3" id="KW-1185">Reference proteome</keyword>
<gene>
    <name evidence="2" type="ORF">ECRASSUSDP1_LOCUS15381</name>
</gene>
<keyword evidence="1" id="KW-0472">Membrane</keyword>
<name>A0AAD2CYI3_EUPCR</name>